<name>A0A0C2YE92_HEBCY</name>
<accession>A0A0C2YE92</accession>
<dbReference type="EMBL" id="KN831769">
    <property type="protein sequence ID" value="KIM48083.1"/>
    <property type="molecule type" value="Genomic_DNA"/>
</dbReference>
<evidence type="ECO:0000256" key="1">
    <source>
        <dbReference type="ARBA" id="ARBA00007347"/>
    </source>
</evidence>
<comment type="similarity">
    <text evidence="1 3">Belongs to the CMC family.</text>
</comment>
<sequence>MNSLSRREEDTLLKATKAHALRECDVVVKEFAACASGRTISVAWACRDHLKQVQDCMVQL</sequence>
<keyword evidence="5" id="KW-1185">Reference proteome</keyword>
<dbReference type="OrthoDB" id="6224010at2759"/>
<gene>
    <name evidence="4" type="ORF">M413DRAFT_16120</name>
</gene>
<protein>
    <recommendedName>
        <fullName evidence="3">COX assembly mitochondrial protein</fullName>
    </recommendedName>
</protein>
<keyword evidence="3" id="KW-0999">Mitochondrion inner membrane</keyword>
<dbReference type="GO" id="GO:0005743">
    <property type="term" value="C:mitochondrial inner membrane"/>
    <property type="evidence" value="ECO:0007669"/>
    <property type="project" value="UniProtKB-SubCell"/>
</dbReference>
<comment type="function">
    <text evidence="3">Required for mitochondrial cytochrome c oxidase (COX) assembly and respiration.</text>
</comment>
<dbReference type="HOGENOM" id="CLU_142621_2_1_1"/>
<comment type="subcellular location">
    <subcellularLocation>
        <location evidence="3">Mitochondrion inner membrane</location>
    </subcellularLocation>
</comment>
<keyword evidence="3" id="KW-0143">Chaperone</keyword>
<keyword evidence="2" id="KW-1015">Disulfide bond</keyword>
<reference evidence="4 5" key="1">
    <citation type="submission" date="2014-04" db="EMBL/GenBank/DDBJ databases">
        <authorList>
            <consortium name="DOE Joint Genome Institute"/>
            <person name="Kuo A."/>
            <person name="Gay G."/>
            <person name="Dore J."/>
            <person name="Kohler A."/>
            <person name="Nagy L.G."/>
            <person name="Floudas D."/>
            <person name="Copeland A."/>
            <person name="Barry K.W."/>
            <person name="Cichocki N."/>
            <person name="Veneault-Fourrey C."/>
            <person name="LaButti K."/>
            <person name="Lindquist E.A."/>
            <person name="Lipzen A."/>
            <person name="Lundell T."/>
            <person name="Morin E."/>
            <person name="Murat C."/>
            <person name="Sun H."/>
            <person name="Tunlid A."/>
            <person name="Henrissat B."/>
            <person name="Grigoriev I.V."/>
            <person name="Hibbett D.S."/>
            <person name="Martin F."/>
            <person name="Nordberg H.P."/>
            <person name="Cantor M.N."/>
            <person name="Hua S.X."/>
        </authorList>
    </citation>
    <scope>NUCLEOTIDE SEQUENCE [LARGE SCALE GENOMIC DNA]</scope>
    <source>
        <strain evidence="5">h7</strain>
    </source>
</reference>
<dbReference type="STRING" id="686832.A0A0C2YE92"/>
<evidence type="ECO:0000313" key="5">
    <source>
        <dbReference type="Proteomes" id="UP000053424"/>
    </source>
</evidence>
<keyword evidence="3" id="KW-0496">Mitochondrion</keyword>
<dbReference type="Pfam" id="PF08583">
    <property type="entry name" value="Cmc1"/>
    <property type="match status" value="1"/>
</dbReference>
<keyword evidence="3" id="KW-0472">Membrane</keyword>
<reference evidence="5" key="2">
    <citation type="submission" date="2015-01" db="EMBL/GenBank/DDBJ databases">
        <title>Evolutionary Origins and Diversification of the Mycorrhizal Mutualists.</title>
        <authorList>
            <consortium name="DOE Joint Genome Institute"/>
            <consortium name="Mycorrhizal Genomics Consortium"/>
            <person name="Kohler A."/>
            <person name="Kuo A."/>
            <person name="Nagy L.G."/>
            <person name="Floudas D."/>
            <person name="Copeland A."/>
            <person name="Barry K.W."/>
            <person name="Cichocki N."/>
            <person name="Veneault-Fourrey C."/>
            <person name="LaButti K."/>
            <person name="Lindquist E.A."/>
            <person name="Lipzen A."/>
            <person name="Lundell T."/>
            <person name="Morin E."/>
            <person name="Murat C."/>
            <person name="Riley R."/>
            <person name="Ohm R."/>
            <person name="Sun H."/>
            <person name="Tunlid A."/>
            <person name="Henrissat B."/>
            <person name="Grigoriev I.V."/>
            <person name="Hibbett D.S."/>
            <person name="Martin F."/>
        </authorList>
    </citation>
    <scope>NUCLEOTIDE SEQUENCE [LARGE SCALE GENOMIC DNA]</scope>
    <source>
        <strain evidence="5">h7</strain>
    </source>
</reference>
<evidence type="ECO:0000313" key="4">
    <source>
        <dbReference type="EMBL" id="KIM48083.1"/>
    </source>
</evidence>
<evidence type="ECO:0000256" key="3">
    <source>
        <dbReference type="RuleBase" id="RU364104"/>
    </source>
</evidence>
<proteinExistence type="inferred from homology"/>
<evidence type="ECO:0000256" key="2">
    <source>
        <dbReference type="ARBA" id="ARBA00023157"/>
    </source>
</evidence>
<dbReference type="AlphaFoldDB" id="A0A0C2YE92"/>
<dbReference type="InterPro" id="IPR013892">
    <property type="entry name" value="Cyt_c_biogenesis_Cmc1-like"/>
</dbReference>
<organism evidence="4 5">
    <name type="scientific">Hebeloma cylindrosporum</name>
    <dbReference type="NCBI Taxonomy" id="76867"/>
    <lineage>
        <taxon>Eukaryota</taxon>
        <taxon>Fungi</taxon>
        <taxon>Dikarya</taxon>
        <taxon>Basidiomycota</taxon>
        <taxon>Agaricomycotina</taxon>
        <taxon>Agaricomycetes</taxon>
        <taxon>Agaricomycetidae</taxon>
        <taxon>Agaricales</taxon>
        <taxon>Agaricineae</taxon>
        <taxon>Hymenogastraceae</taxon>
        <taxon>Hebeloma</taxon>
    </lineage>
</organism>
<dbReference type="Proteomes" id="UP000053424">
    <property type="component" value="Unassembled WGS sequence"/>
</dbReference>